<evidence type="ECO:0000313" key="2">
    <source>
        <dbReference type="Proteomes" id="UP000238563"/>
    </source>
</evidence>
<evidence type="ECO:0000313" key="1">
    <source>
        <dbReference type="EMBL" id="PRD51164.1"/>
    </source>
</evidence>
<dbReference type="NCBIfam" id="TIGR02215">
    <property type="entry name" value="phage_chp_gp8"/>
    <property type="match status" value="1"/>
</dbReference>
<organism evidence="1 2">
    <name type="scientific">Phyllobacterium myrsinacearum</name>
    <dbReference type="NCBI Taxonomy" id="28101"/>
    <lineage>
        <taxon>Bacteria</taxon>
        <taxon>Pseudomonadati</taxon>
        <taxon>Pseudomonadota</taxon>
        <taxon>Alphaproteobacteria</taxon>
        <taxon>Hyphomicrobiales</taxon>
        <taxon>Phyllobacteriaceae</taxon>
        <taxon>Phyllobacterium</taxon>
    </lineage>
</organism>
<protein>
    <recommendedName>
        <fullName evidence="3">Phage gp6-like head-tail connector protein</fullName>
    </recommendedName>
</protein>
<dbReference type="AlphaFoldDB" id="A0A2S9JE53"/>
<proteinExistence type="predicted"/>
<dbReference type="CDD" id="cd08054">
    <property type="entry name" value="gp6"/>
    <property type="match status" value="1"/>
</dbReference>
<dbReference type="Proteomes" id="UP000238563">
    <property type="component" value="Unassembled WGS sequence"/>
</dbReference>
<reference evidence="1 2" key="1">
    <citation type="submission" date="2018-02" db="EMBL/GenBank/DDBJ databases">
        <title>The draft genome of Phyllobacterium myrsinacearum DSM5892.</title>
        <authorList>
            <person name="Li L."/>
            <person name="Liu L."/>
            <person name="Zhang X."/>
            <person name="Wang T."/>
        </authorList>
    </citation>
    <scope>NUCLEOTIDE SEQUENCE [LARGE SCALE GENOMIC DNA]</scope>
    <source>
        <strain evidence="1 2">DSM 5892</strain>
    </source>
</reference>
<dbReference type="InterPro" id="IPR011738">
    <property type="entry name" value="Phage_CHP"/>
</dbReference>
<dbReference type="EMBL" id="PVBT01000006">
    <property type="protein sequence ID" value="PRD51164.1"/>
    <property type="molecule type" value="Genomic_DNA"/>
</dbReference>
<dbReference type="OrthoDB" id="7597216at2"/>
<keyword evidence="2" id="KW-1185">Reference proteome</keyword>
<sequence length="186" mass="20341">MTITVVTPPAVEPVALADLRQFLRLSGTGDDALLCGLLKAARETLEALTGLVLIKQRLRFYIDRWPSDGLIRIDRYPVQSVACVTAYEPDGVPVILPAAEMHLETATRPARLHLQSPAHGLGGLEVDVIAGFGEMGVDVPDALKHALMTLVAHWYEFRATFGPADHPASLTPAFERVVNLWRRVSL</sequence>
<dbReference type="Gene3D" id="1.10.3230.30">
    <property type="entry name" value="Phage gp6-like head-tail connector protein"/>
    <property type="match status" value="1"/>
</dbReference>
<comment type="caution">
    <text evidence="1">The sequence shown here is derived from an EMBL/GenBank/DDBJ whole genome shotgun (WGS) entry which is preliminary data.</text>
</comment>
<evidence type="ECO:0008006" key="3">
    <source>
        <dbReference type="Google" id="ProtNLM"/>
    </source>
</evidence>
<name>A0A2S9JE53_9HYPH</name>
<gene>
    <name evidence="1" type="ORF">C5750_20250</name>
</gene>
<dbReference type="RefSeq" id="WP_105736086.1">
    <property type="nucleotide sequence ID" value="NZ_PVBT01000006.1"/>
</dbReference>
<accession>A0A2S9JE53</accession>